<dbReference type="PANTHER" id="PTHR24637">
    <property type="entry name" value="COLLAGEN"/>
    <property type="match status" value="1"/>
</dbReference>
<dbReference type="InterPro" id="IPR018913">
    <property type="entry name" value="BppU_N"/>
</dbReference>
<dbReference type="Gene3D" id="2.60.40.3350">
    <property type="match status" value="1"/>
</dbReference>
<evidence type="ECO:0000313" key="4">
    <source>
        <dbReference type="Proteomes" id="UP000326779"/>
    </source>
</evidence>
<accession>A0A5P8M4N1</accession>
<dbReference type="Pfam" id="PF01391">
    <property type="entry name" value="Collagen"/>
    <property type="match status" value="1"/>
</dbReference>
<dbReference type="EMBL" id="CP045143">
    <property type="protein sequence ID" value="QFR23234.1"/>
    <property type="molecule type" value="Genomic_DNA"/>
</dbReference>
<reference evidence="3 4" key="1">
    <citation type="submission" date="2019-10" db="EMBL/GenBank/DDBJ databases">
        <title>The completed genome of Lactobacillus harbinensis M1.</title>
        <authorList>
            <person name="Zheng Y."/>
        </authorList>
    </citation>
    <scope>NUCLEOTIDE SEQUENCE [LARGE SCALE GENOMIC DNA]</scope>
    <source>
        <strain evidence="3 4">M1</strain>
    </source>
</reference>
<feature type="domain" description="BppU N-terminal" evidence="2">
    <location>
        <begin position="1"/>
        <end position="145"/>
    </location>
</feature>
<feature type="compositionally biased region" description="Low complexity" evidence="1">
    <location>
        <begin position="306"/>
        <end position="318"/>
    </location>
</feature>
<feature type="compositionally biased region" description="Basic and acidic residues" evidence="1">
    <location>
        <begin position="210"/>
        <end position="220"/>
    </location>
</feature>
<dbReference type="KEGG" id="lhb:D1010_07380"/>
<evidence type="ECO:0000256" key="1">
    <source>
        <dbReference type="SAM" id="MobiDB-lite"/>
    </source>
</evidence>
<name>A0A5P8M4N1_9LACO</name>
<feature type="compositionally biased region" description="Low complexity" evidence="1">
    <location>
        <begin position="250"/>
        <end position="274"/>
    </location>
</feature>
<dbReference type="PANTHER" id="PTHR24637:SF428">
    <property type="entry name" value="SCAVENGER RECEPTOR CLASS A MEMBER 3"/>
    <property type="match status" value="1"/>
</dbReference>
<dbReference type="RefSeq" id="WP_152260634.1">
    <property type="nucleotide sequence ID" value="NZ_CP045143.1"/>
</dbReference>
<organism evidence="3 4">
    <name type="scientific">Schleiferilactobacillus harbinensis</name>
    <dbReference type="NCBI Taxonomy" id="304207"/>
    <lineage>
        <taxon>Bacteria</taxon>
        <taxon>Bacillati</taxon>
        <taxon>Bacillota</taxon>
        <taxon>Bacilli</taxon>
        <taxon>Lactobacillales</taxon>
        <taxon>Lactobacillaceae</taxon>
        <taxon>Schleiferilactobacillus</taxon>
    </lineage>
</organism>
<proteinExistence type="predicted"/>
<dbReference type="Proteomes" id="UP000326779">
    <property type="component" value="Chromosome"/>
</dbReference>
<sequence length="385" mass="38870">MPQIINLAVTSNEGNLSNDWLHTWVGDTNARAELHITDNHTPVDLSNYNPELRATVDQHVIQSVQGIDASRAKSGILTVTLPTGMTSQAASITDARIRLIDKADATSVISTNAWIVDVKPTPGFDDAFPQASDAIADAYQKLIDTTNSVKDFPDTIQKAVDDKIAQVTADISTWETTAMADAAKGLKDATDAANQAATDAEVLVKDISIDPKYKGPKGDTGDAGPTGPTGPSGPQGKTGDTGPVGPQGLTGPKGDTGATGATGPQGPQGIQGPVGPTGPEGPQGKTGDTGPQGPKGDAGATGAIGPKGDTGATGPAGKDGADGKDGTTPDLTPYLKSADAAATYQTATQVQAANDAKIVPVADEATATSNATTSPTVLYLVPEAS</sequence>
<dbReference type="AlphaFoldDB" id="A0A5P8M4N1"/>
<evidence type="ECO:0000259" key="2">
    <source>
        <dbReference type="Pfam" id="PF10651"/>
    </source>
</evidence>
<evidence type="ECO:0000313" key="3">
    <source>
        <dbReference type="EMBL" id="QFR23234.1"/>
    </source>
</evidence>
<dbReference type="Pfam" id="PF10651">
    <property type="entry name" value="BppU_N"/>
    <property type="match status" value="1"/>
</dbReference>
<feature type="region of interest" description="Disordered" evidence="1">
    <location>
        <begin position="210"/>
        <end position="333"/>
    </location>
</feature>
<gene>
    <name evidence="3" type="ORF">D1010_07380</name>
</gene>
<protein>
    <submittedName>
        <fullName evidence="3">DUF2479 domain-containing protein</fullName>
    </submittedName>
</protein>
<dbReference type="InterPro" id="IPR008160">
    <property type="entry name" value="Collagen"/>
</dbReference>